<dbReference type="HOGENOM" id="CLU_1798828_0_0_1"/>
<evidence type="ECO:0000256" key="2">
    <source>
        <dbReference type="ARBA" id="ARBA00023157"/>
    </source>
</evidence>
<dbReference type="InterPro" id="IPR007110">
    <property type="entry name" value="Ig-like_dom"/>
</dbReference>
<reference evidence="4" key="1">
    <citation type="submission" date="2015-05" db="UniProtKB">
        <authorList>
            <consortium name="EnsemblMetazoa"/>
        </authorList>
    </citation>
    <scope>IDENTIFICATION</scope>
</reference>
<dbReference type="AlphaFoldDB" id="T1ICA6"/>
<protein>
    <submittedName>
        <fullName evidence="4">Ig-like domain-containing protein</fullName>
    </submittedName>
</protein>
<dbReference type="InterPro" id="IPR051170">
    <property type="entry name" value="Neural/epithelial_adhesion"/>
</dbReference>
<evidence type="ECO:0000313" key="4">
    <source>
        <dbReference type="EnsemblMetazoa" id="RPRC013926-PA"/>
    </source>
</evidence>
<organism evidence="4 5">
    <name type="scientific">Rhodnius prolixus</name>
    <name type="common">Triatomid bug</name>
    <dbReference type="NCBI Taxonomy" id="13249"/>
    <lineage>
        <taxon>Eukaryota</taxon>
        <taxon>Metazoa</taxon>
        <taxon>Ecdysozoa</taxon>
        <taxon>Arthropoda</taxon>
        <taxon>Hexapoda</taxon>
        <taxon>Insecta</taxon>
        <taxon>Pterygota</taxon>
        <taxon>Neoptera</taxon>
        <taxon>Paraneoptera</taxon>
        <taxon>Hemiptera</taxon>
        <taxon>Heteroptera</taxon>
        <taxon>Panheteroptera</taxon>
        <taxon>Cimicomorpha</taxon>
        <taxon>Reduviidae</taxon>
        <taxon>Triatominae</taxon>
        <taxon>Rhodnius</taxon>
    </lineage>
</organism>
<dbReference type="STRING" id="13249.T1ICA6"/>
<dbReference type="InParanoid" id="T1ICA6"/>
<dbReference type="PANTHER" id="PTHR12231">
    <property type="entry name" value="CTX-RELATED TYPE I TRANSMEMBRANE PROTEIN"/>
    <property type="match status" value="1"/>
</dbReference>
<dbReference type="PROSITE" id="PS50835">
    <property type="entry name" value="IG_LIKE"/>
    <property type="match status" value="1"/>
</dbReference>
<sequence length="144" mass="16246">MSSFPVSPMIWIPNQLVGAPIGTDVTIECNTEAYPKAISYWVYDGTMLLPTKKYLTKSQDNSYRTHMKLTVRNLTSRDFGSYRCISKNSLGETEGSIRLYEIPLPTQVPRTTEMESRAGKEGKSFMNRTILSFLATPKKALPQN</sequence>
<dbReference type="OMA" id="RHTILEC"/>
<evidence type="ECO:0000313" key="5">
    <source>
        <dbReference type="Proteomes" id="UP000015103"/>
    </source>
</evidence>
<dbReference type="SMART" id="SM00409">
    <property type="entry name" value="IG"/>
    <property type="match status" value="1"/>
</dbReference>
<dbReference type="GO" id="GO:0043005">
    <property type="term" value="C:neuron projection"/>
    <property type="evidence" value="ECO:0007669"/>
    <property type="project" value="TreeGrafter"/>
</dbReference>
<dbReference type="InterPro" id="IPR013098">
    <property type="entry name" value="Ig_I-set"/>
</dbReference>
<dbReference type="FunFam" id="2.60.40.10:FF:000376">
    <property type="entry name" value="CLUMA_CG000981, isoform A"/>
    <property type="match status" value="1"/>
</dbReference>
<name>T1ICA6_RHOPR</name>
<evidence type="ECO:0000256" key="1">
    <source>
        <dbReference type="ARBA" id="ARBA00022737"/>
    </source>
</evidence>
<accession>T1ICA6</accession>
<dbReference type="EMBL" id="ACPB03016632">
    <property type="status" value="NOT_ANNOTATED_CDS"/>
    <property type="molecule type" value="Genomic_DNA"/>
</dbReference>
<keyword evidence="3" id="KW-0393">Immunoglobulin domain</keyword>
<dbReference type="Gene3D" id="2.60.40.10">
    <property type="entry name" value="Immunoglobulins"/>
    <property type="match status" value="1"/>
</dbReference>
<dbReference type="eggNOG" id="KOG3510">
    <property type="taxonomic scope" value="Eukaryota"/>
</dbReference>
<dbReference type="Pfam" id="PF07679">
    <property type="entry name" value="I-set"/>
    <property type="match status" value="1"/>
</dbReference>
<evidence type="ECO:0000256" key="3">
    <source>
        <dbReference type="ARBA" id="ARBA00023319"/>
    </source>
</evidence>
<dbReference type="InterPro" id="IPR003599">
    <property type="entry name" value="Ig_sub"/>
</dbReference>
<dbReference type="Proteomes" id="UP000015103">
    <property type="component" value="Unassembled WGS sequence"/>
</dbReference>
<dbReference type="VEuPathDB" id="VectorBase:RPRC013926"/>
<proteinExistence type="predicted"/>
<dbReference type="SUPFAM" id="SSF48726">
    <property type="entry name" value="Immunoglobulin"/>
    <property type="match status" value="1"/>
</dbReference>
<dbReference type="InterPro" id="IPR013783">
    <property type="entry name" value="Ig-like_fold"/>
</dbReference>
<dbReference type="EnsemblMetazoa" id="RPRC013926-RA">
    <property type="protein sequence ID" value="RPRC013926-PA"/>
    <property type="gene ID" value="RPRC013926"/>
</dbReference>
<keyword evidence="5" id="KW-1185">Reference proteome</keyword>
<dbReference type="PANTHER" id="PTHR12231:SF247">
    <property type="entry name" value="DPR-INTERACTING PROTEIN DELTA, ISOFORM D"/>
    <property type="match status" value="1"/>
</dbReference>
<dbReference type="InterPro" id="IPR036179">
    <property type="entry name" value="Ig-like_dom_sf"/>
</dbReference>
<keyword evidence="2" id="KW-1015">Disulfide bond</keyword>
<keyword evidence="1" id="KW-0677">Repeat</keyword>